<sequence length="41" mass="4465">MVWLKFAACLVIILFSGAKLARYGDAIAEKTGLGRIWVGLI</sequence>
<accession>X1RYX3</accession>
<evidence type="ECO:0000313" key="1">
    <source>
        <dbReference type="EMBL" id="GAI85858.1"/>
    </source>
</evidence>
<name>X1RYX3_9ZZZZ</name>
<proteinExistence type="predicted"/>
<comment type="caution">
    <text evidence="1">The sequence shown here is derived from an EMBL/GenBank/DDBJ whole genome shotgun (WGS) entry which is preliminary data.</text>
</comment>
<gene>
    <name evidence="1" type="ORF">S12H4_19767</name>
</gene>
<dbReference type="AlphaFoldDB" id="X1RYX3"/>
<organism evidence="1">
    <name type="scientific">marine sediment metagenome</name>
    <dbReference type="NCBI Taxonomy" id="412755"/>
    <lineage>
        <taxon>unclassified sequences</taxon>
        <taxon>metagenomes</taxon>
        <taxon>ecological metagenomes</taxon>
    </lineage>
</organism>
<dbReference type="EMBL" id="BARW01009934">
    <property type="protein sequence ID" value="GAI85858.1"/>
    <property type="molecule type" value="Genomic_DNA"/>
</dbReference>
<reference evidence="1" key="1">
    <citation type="journal article" date="2014" name="Front. Microbiol.">
        <title>High frequency of phylogenetically diverse reductive dehalogenase-homologous genes in deep subseafloor sedimentary metagenomes.</title>
        <authorList>
            <person name="Kawai M."/>
            <person name="Futagami T."/>
            <person name="Toyoda A."/>
            <person name="Takaki Y."/>
            <person name="Nishi S."/>
            <person name="Hori S."/>
            <person name="Arai W."/>
            <person name="Tsubouchi T."/>
            <person name="Morono Y."/>
            <person name="Uchiyama I."/>
            <person name="Ito T."/>
            <person name="Fujiyama A."/>
            <person name="Inagaki F."/>
            <person name="Takami H."/>
        </authorList>
    </citation>
    <scope>NUCLEOTIDE SEQUENCE</scope>
    <source>
        <strain evidence="1">Expedition CK06-06</strain>
    </source>
</reference>
<protein>
    <submittedName>
        <fullName evidence="1">Uncharacterized protein</fullName>
    </submittedName>
</protein>
<feature type="non-terminal residue" evidence="1">
    <location>
        <position position="41"/>
    </location>
</feature>